<comment type="caution">
    <text evidence="1">The sequence shown here is derived from an EMBL/GenBank/DDBJ whole genome shotgun (WGS) entry which is preliminary data.</text>
</comment>
<organism evidence="1 2">
    <name type="scientific">Waltera acetigignens</name>
    <dbReference type="NCBI Taxonomy" id="2981769"/>
    <lineage>
        <taxon>Bacteria</taxon>
        <taxon>Bacillati</taxon>
        <taxon>Bacillota</taxon>
        <taxon>Clostridia</taxon>
        <taxon>Lachnospirales</taxon>
        <taxon>Lachnospiraceae</taxon>
        <taxon>Waltera</taxon>
    </lineage>
</organism>
<dbReference type="RefSeq" id="WP_227732017.1">
    <property type="nucleotide sequence ID" value="NZ_JAJEPV010000002.1"/>
</dbReference>
<accession>A0AAE2ZVQ7</accession>
<evidence type="ECO:0000313" key="1">
    <source>
        <dbReference type="EMBL" id="MCC2118256.1"/>
    </source>
</evidence>
<keyword evidence="2" id="KW-1185">Reference proteome</keyword>
<dbReference type="InterPro" id="IPR029035">
    <property type="entry name" value="DHS-like_NAD/FAD-binding_dom"/>
</dbReference>
<dbReference type="EMBL" id="JAJEPV010000002">
    <property type="protein sequence ID" value="MCC2118256.1"/>
    <property type="molecule type" value="Genomic_DNA"/>
</dbReference>
<gene>
    <name evidence="1" type="ORF">LKD75_01385</name>
</gene>
<proteinExistence type="predicted"/>
<dbReference type="AlphaFoldDB" id="A0AAE2ZVQ7"/>
<evidence type="ECO:0000313" key="2">
    <source>
        <dbReference type="Proteomes" id="UP001197795"/>
    </source>
</evidence>
<name>A0AAE2ZVQ7_9FIRM</name>
<reference evidence="1 2" key="1">
    <citation type="submission" date="2021-10" db="EMBL/GenBank/DDBJ databases">
        <title>Anaerobic single-cell dispensing facilitates the cultivation of human gut bacteria.</title>
        <authorList>
            <person name="Afrizal A."/>
        </authorList>
    </citation>
    <scope>NUCLEOTIDE SEQUENCE [LARGE SCALE GENOMIC DNA]</scope>
    <source>
        <strain evidence="1 2">CLA-AA-H273</strain>
    </source>
</reference>
<dbReference type="Proteomes" id="UP001197795">
    <property type="component" value="Unassembled WGS sequence"/>
</dbReference>
<sequence length="994" mass="118224">MNKIIEQIEKIKQINSNENLVIFVGAGVSKNSGVCSWWELVKEIADKIGENKCTSCEIKDLLCGKCGEQIEMCSINGYNCKLKYDFSAEDFLRIPQHFYESFGDTEEEKKTYYDFLKEKFCSDEYETNIIDEIIVKLQPEHIITTNYDHLLENVNDPRVSKYAVITKDNDILSKKGRNYIIKMHGDIDDIQNIVLKEDDYLNYSQNHIIIETFIKSLLIDKTFLFVGYSLNDNNLKLIMSYIDFFVKEKRIENRQPHYLVVDKIKDCAHDISYWKNKGVELVDLSQISDYMIDNSNCANISNDIGKKLYAFLYYLNNEGLAYTNDKVQMLNDRLLKFKEDISCFKYISYKTILEMFNFKSVYRIKAPVLTFSDEEEYDNFKILLRNEELCNLLIKAGIYGIRLESRDTRDNVFFEKESKENDILFELSINNKYHEIMDRIEKEPSNSVKAYYYSLVKYTDGLSSIMNDLKELYASFDYQKLSNQKCYELAIYEFNNTCMRSLSYLMNEKENYDKLNLLLDQAAARYSRAYNTIKDITNKGADIQKMNDILLKHEEYYMKKASMSKMGGTIYGDLFLIRQIAYDYYLFYKKNHLMLDWFNNVEKMVTPYIKAIFCTYYPDEFQGDFHGGFMRTNVSPYPIELLDVDMIVKHIKQKELRSIVSHYKVDSVELSDKFDISLLFEDFCLSMKEYWNFRMIEQLESFSFLLSLCKLNYEQNSRIVKAFVLLLTPDEKENVRTITNNIYALSIYVKQHFDKDIKGYGDLLKLLINSDILLEATAHSNAYPELIQILSELADKKIYNNCCKEFDRIKDNNRQKTLWVYIHRRVLLKYDESEWKNYIEENLNNNWEQEIFQLLYEKILSFNNKIKEYYVNKFKKYASSSKGVYSYPDHKAEAINQLVIYILLDIANENDIEFMKDYAYMSDYLEFIFNPESFDYRNIKISDTMWCNFINSDHYRERILEHKSEFWNKEEEKRIELGFGSSFENRVAYKYLFD</sequence>
<dbReference type="Pfam" id="PF13289">
    <property type="entry name" value="SIR2_2"/>
    <property type="match status" value="1"/>
</dbReference>
<protein>
    <submittedName>
        <fullName evidence="1">SIR2 family protein</fullName>
    </submittedName>
</protein>
<dbReference type="SUPFAM" id="SSF52467">
    <property type="entry name" value="DHS-like NAD/FAD-binding domain"/>
    <property type="match status" value="1"/>
</dbReference>